<dbReference type="GO" id="GO:0043200">
    <property type="term" value="P:response to amino acid"/>
    <property type="evidence" value="ECO:0007669"/>
    <property type="project" value="TreeGrafter"/>
</dbReference>
<dbReference type="InterPro" id="IPR011991">
    <property type="entry name" value="ArsR-like_HTH"/>
</dbReference>
<dbReference type="Pfam" id="PF13412">
    <property type="entry name" value="HTH_24"/>
    <property type="match status" value="1"/>
</dbReference>
<dbReference type="AlphaFoldDB" id="E4RZI5"/>
<keyword evidence="2" id="KW-0238">DNA-binding</keyword>
<evidence type="ECO:0000256" key="3">
    <source>
        <dbReference type="ARBA" id="ARBA00023163"/>
    </source>
</evidence>
<dbReference type="Proteomes" id="UP000007435">
    <property type="component" value="Chromosome"/>
</dbReference>
<name>E4RZI5_LEAB4</name>
<evidence type="ECO:0000259" key="4">
    <source>
        <dbReference type="PROSITE" id="PS50956"/>
    </source>
</evidence>
<dbReference type="KEGG" id="lby:Lbys_1702"/>
<accession>E4RZI5</accession>
<protein>
    <submittedName>
        <fullName evidence="5">Transcriptional regulator, AsnC family</fullName>
    </submittedName>
</protein>
<dbReference type="InterPro" id="IPR011008">
    <property type="entry name" value="Dimeric_a/b-barrel"/>
</dbReference>
<dbReference type="EMBL" id="CP002305">
    <property type="protein sequence ID" value="ADQ17409.1"/>
    <property type="molecule type" value="Genomic_DNA"/>
</dbReference>
<evidence type="ECO:0000256" key="1">
    <source>
        <dbReference type="ARBA" id="ARBA00023015"/>
    </source>
</evidence>
<dbReference type="Gene3D" id="3.30.70.920">
    <property type="match status" value="1"/>
</dbReference>
<dbReference type="CDD" id="cd00090">
    <property type="entry name" value="HTH_ARSR"/>
    <property type="match status" value="1"/>
</dbReference>
<dbReference type="PROSITE" id="PS50956">
    <property type="entry name" value="HTH_ASNC_2"/>
    <property type="match status" value="1"/>
</dbReference>
<dbReference type="PANTHER" id="PTHR30154:SF34">
    <property type="entry name" value="TRANSCRIPTIONAL REGULATOR AZLB"/>
    <property type="match status" value="1"/>
</dbReference>
<organism evidence="5 6">
    <name type="scientific">Leadbetterella byssophila (strain DSM 17132 / JCM 16389 / KACC 11308 / NBRC 106382 / 4M15)</name>
    <dbReference type="NCBI Taxonomy" id="649349"/>
    <lineage>
        <taxon>Bacteria</taxon>
        <taxon>Pseudomonadati</taxon>
        <taxon>Bacteroidota</taxon>
        <taxon>Cytophagia</taxon>
        <taxon>Cytophagales</taxon>
        <taxon>Leadbetterellaceae</taxon>
        <taxon>Leadbetterella</taxon>
    </lineage>
</organism>
<feature type="domain" description="HTH asnC-type" evidence="4">
    <location>
        <begin position="5"/>
        <end position="66"/>
    </location>
</feature>
<evidence type="ECO:0000256" key="2">
    <source>
        <dbReference type="ARBA" id="ARBA00023125"/>
    </source>
</evidence>
<proteinExistence type="predicted"/>
<dbReference type="InterPro" id="IPR019887">
    <property type="entry name" value="Tscrpt_reg_AsnC/Lrp_C"/>
</dbReference>
<dbReference type="GO" id="GO:0005829">
    <property type="term" value="C:cytosol"/>
    <property type="evidence" value="ECO:0007669"/>
    <property type="project" value="TreeGrafter"/>
</dbReference>
<dbReference type="PANTHER" id="PTHR30154">
    <property type="entry name" value="LEUCINE-RESPONSIVE REGULATORY PROTEIN"/>
    <property type="match status" value="1"/>
</dbReference>
<dbReference type="PROSITE" id="PS00519">
    <property type="entry name" value="HTH_ASNC_1"/>
    <property type="match status" value="1"/>
</dbReference>
<reference evidence="5 6" key="2">
    <citation type="journal article" date="2011" name="Stand. Genomic Sci.">
        <title>Complete genome sequence of Leadbetterella byssophila type strain (4M15).</title>
        <authorList>
            <person name="Abt B."/>
            <person name="Teshima H."/>
            <person name="Lucas S."/>
            <person name="Lapidus A."/>
            <person name="Del Rio T.G."/>
            <person name="Nolan M."/>
            <person name="Tice H."/>
            <person name="Cheng J.F."/>
            <person name="Pitluck S."/>
            <person name="Liolios K."/>
            <person name="Pagani I."/>
            <person name="Ivanova N."/>
            <person name="Mavromatis K."/>
            <person name="Pati A."/>
            <person name="Tapia R."/>
            <person name="Han C."/>
            <person name="Goodwin L."/>
            <person name="Chen A."/>
            <person name="Palaniappan K."/>
            <person name="Land M."/>
            <person name="Hauser L."/>
            <person name="Chang Y.J."/>
            <person name="Jeffries C.D."/>
            <person name="Rohde M."/>
            <person name="Goker M."/>
            <person name="Tindall B.J."/>
            <person name="Detter J.C."/>
            <person name="Woyke T."/>
            <person name="Bristow J."/>
            <person name="Eisen J.A."/>
            <person name="Markowitz V."/>
            <person name="Hugenholtz P."/>
            <person name="Klenk H.P."/>
            <person name="Kyrpides N.C."/>
        </authorList>
    </citation>
    <scope>NUCLEOTIDE SEQUENCE [LARGE SCALE GENOMIC DNA]</scope>
    <source>
        <strain evidence="6">DSM 17132 / JCM 16389 / KACC 11308 / NBRC 106382 / 4M15</strain>
    </source>
</reference>
<dbReference type="Gene3D" id="1.10.10.10">
    <property type="entry name" value="Winged helix-like DNA-binding domain superfamily/Winged helix DNA-binding domain"/>
    <property type="match status" value="1"/>
</dbReference>
<dbReference type="SUPFAM" id="SSF46785">
    <property type="entry name" value="Winged helix' DNA-binding domain"/>
    <property type="match status" value="1"/>
</dbReference>
<keyword evidence="3" id="KW-0804">Transcription</keyword>
<sequence length="152" mass="17305">MKENIDETDYKILRILLEDAKLSYQEIGEKVNLSQGAVHARVKKMENSGIIVGSSIKIDVKRLGWDISAFLGIYLDKPELYEHAKNELMQIPEIVSINYTTGNYSMFVKLICRDTTHLRDVLAEKIQKLPGIQRTETIISLDESLNRSAPLI</sequence>
<dbReference type="InterPro" id="IPR019888">
    <property type="entry name" value="Tscrpt_reg_AsnC-like"/>
</dbReference>
<dbReference type="InterPro" id="IPR036390">
    <property type="entry name" value="WH_DNA-bd_sf"/>
</dbReference>
<dbReference type="OrthoDB" id="1094536at2"/>
<gene>
    <name evidence="5" type="ordered locus">Lbys_1702</name>
</gene>
<dbReference type="InterPro" id="IPR019885">
    <property type="entry name" value="Tscrpt_reg_HTH_AsnC-type_CS"/>
</dbReference>
<dbReference type="RefSeq" id="WP_013408458.1">
    <property type="nucleotide sequence ID" value="NC_014655.1"/>
</dbReference>
<dbReference type="PRINTS" id="PR00033">
    <property type="entry name" value="HTHASNC"/>
</dbReference>
<evidence type="ECO:0000313" key="5">
    <source>
        <dbReference type="EMBL" id="ADQ17409.1"/>
    </source>
</evidence>
<dbReference type="InterPro" id="IPR036388">
    <property type="entry name" value="WH-like_DNA-bd_sf"/>
</dbReference>
<dbReference type="InterPro" id="IPR000485">
    <property type="entry name" value="AsnC-type_HTH_dom"/>
</dbReference>
<dbReference type="GO" id="GO:0043565">
    <property type="term" value="F:sequence-specific DNA binding"/>
    <property type="evidence" value="ECO:0007669"/>
    <property type="project" value="InterPro"/>
</dbReference>
<dbReference type="SUPFAM" id="SSF54909">
    <property type="entry name" value="Dimeric alpha+beta barrel"/>
    <property type="match status" value="1"/>
</dbReference>
<keyword evidence="6" id="KW-1185">Reference proteome</keyword>
<reference key="1">
    <citation type="submission" date="2010-11" db="EMBL/GenBank/DDBJ databases">
        <title>The complete genome of Leadbetterella byssophila DSM 17132.</title>
        <authorList>
            <consortium name="US DOE Joint Genome Institute (JGI-PGF)"/>
            <person name="Lucas S."/>
            <person name="Copeland A."/>
            <person name="Lapidus A."/>
            <person name="Glavina del Rio T."/>
            <person name="Dalin E."/>
            <person name="Tice H."/>
            <person name="Bruce D."/>
            <person name="Goodwin L."/>
            <person name="Pitluck S."/>
            <person name="Kyrpides N."/>
            <person name="Mavromatis K."/>
            <person name="Ivanova N."/>
            <person name="Teshima H."/>
            <person name="Brettin T."/>
            <person name="Detter J.C."/>
            <person name="Han C."/>
            <person name="Tapia R."/>
            <person name="Land M."/>
            <person name="Hauser L."/>
            <person name="Markowitz V."/>
            <person name="Cheng J.-F."/>
            <person name="Hugenholtz P."/>
            <person name="Woyke T."/>
            <person name="Wu D."/>
            <person name="Tindall B."/>
            <person name="Pomrenke H.G."/>
            <person name="Brambilla E."/>
            <person name="Klenk H.-P."/>
            <person name="Eisen J.A."/>
        </authorList>
    </citation>
    <scope>NUCLEOTIDE SEQUENCE [LARGE SCALE GENOMIC DNA]</scope>
    <source>
        <strain>DSM 17132</strain>
    </source>
</reference>
<dbReference type="GO" id="GO:0006355">
    <property type="term" value="P:regulation of DNA-templated transcription"/>
    <property type="evidence" value="ECO:0007669"/>
    <property type="project" value="UniProtKB-ARBA"/>
</dbReference>
<dbReference type="eggNOG" id="COG1522">
    <property type="taxonomic scope" value="Bacteria"/>
</dbReference>
<dbReference type="STRING" id="649349.Lbys_1702"/>
<dbReference type="Pfam" id="PF01037">
    <property type="entry name" value="AsnC_trans_reg"/>
    <property type="match status" value="1"/>
</dbReference>
<dbReference type="SMART" id="SM00344">
    <property type="entry name" value="HTH_ASNC"/>
    <property type="match status" value="1"/>
</dbReference>
<evidence type="ECO:0000313" key="6">
    <source>
        <dbReference type="Proteomes" id="UP000007435"/>
    </source>
</evidence>
<keyword evidence="1" id="KW-0805">Transcription regulation</keyword>
<dbReference type="HOGENOM" id="CLU_091233_5_0_10"/>